<keyword evidence="2" id="KW-1185">Reference proteome</keyword>
<evidence type="ECO:0000313" key="2">
    <source>
        <dbReference type="Proteomes" id="UP000186607"/>
    </source>
</evidence>
<organism evidence="1 2">
    <name type="scientific">Deinococcus marmoris</name>
    <dbReference type="NCBI Taxonomy" id="249408"/>
    <lineage>
        <taxon>Bacteria</taxon>
        <taxon>Thermotogati</taxon>
        <taxon>Deinococcota</taxon>
        <taxon>Deinococci</taxon>
        <taxon>Deinococcales</taxon>
        <taxon>Deinococcaceae</taxon>
        <taxon>Deinococcus</taxon>
    </lineage>
</organism>
<dbReference type="OrthoDB" id="9801493at2"/>
<dbReference type="EMBL" id="MSTI01000066">
    <property type="protein sequence ID" value="OLV18495.1"/>
    <property type="molecule type" value="Genomic_DNA"/>
</dbReference>
<dbReference type="Proteomes" id="UP000186607">
    <property type="component" value="Unassembled WGS sequence"/>
</dbReference>
<protein>
    <submittedName>
        <fullName evidence="1">Uncharacterized protein</fullName>
    </submittedName>
</protein>
<dbReference type="InterPro" id="IPR017853">
    <property type="entry name" value="GH"/>
</dbReference>
<dbReference type="STRING" id="249408.BOO71_0005626"/>
<reference evidence="1 2" key="1">
    <citation type="submission" date="2017-01" db="EMBL/GenBank/DDBJ databases">
        <title>Genome Analysis of Deinococcus marmoris KOPRI26562.</title>
        <authorList>
            <person name="Kim J.H."/>
            <person name="Oh H.-M."/>
        </authorList>
    </citation>
    <scope>NUCLEOTIDE SEQUENCE [LARGE SCALE GENOMIC DNA]</scope>
    <source>
        <strain evidence="1 2">KOPRI26562</strain>
    </source>
</reference>
<dbReference type="AlphaFoldDB" id="A0A1U7NZZ6"/>
<comment type="caution">
    <text evidence="1">The sequence shown here is derived from an EMBL/GenBank/DDBJ whole genome shotgun (WGS) entry which is preliminary data.</text>
</comment>
<evidence type="ECO:0000313" key="1">
    <source>
        <dbReference type="EMBL" id="OLV18495.1"/>
    </source>
</evidence>
<name>A0A1U7NZZ6_9DEIO</name>
<proteinExistence type="predicted"/>
<dbReference type="SUPFAM" id="SSF51445">
    <property type="entry name" value="(Trans)glycosidases"/>
    <property type="match status" value="1"/>
</dbReference>
<sequence length="548" mass="60233">MSVTTHQPALLGVNYWPAYSGPKMWRDFRPHEIELDLAALKDVGVDYLRAFLFWPDFMPTPSRVEPEMLDKLEQFLDLCTAADLKVHLSFLVGHMSGENWSPAWLPDPTQLYADPRLLDIQALYLREVTARVGGHPALAAYVLSNEMPIYGGVGTKATVGGWAERLCGVLAEVEPRLPVSLGDGAWYCLGDETGFDPEHAQDILGPHLYMAETDAGRQIAAYGLAVGTASALAHGRGVWLEEYGASQNTFGEAQIAEFAGRVATEARLQGASHICWWCGLDFDLIHDLPYFHHGFELRFGLLNADRTPKLAAAALREAVRAPLPELPEVGLLVTSFLPERYPFSWDDRDYVKRALRNSYAALRNLGYLPRIVPENEFLAGTVEVPDILLVPSTQKLLAPTWGKLAEHAGRVIYSYFHGALDIHTGAWVHDAGAFFGALPHNRYGLSETAPTELVANGERWPLPAHANALATTPLLLDPEQLGDAELIGSDEGGRPLWVRTGNRDLLLYPLEALAQSPAEVEPIYRALLASVKTIAQQARQPEAVAGDD</sequence>
<gene>
    <name evidence="1" type="ORF">BOO71_0005626</name>
</gene>
<accession>A0A1U7NZZ6</accession>
<dbReference type="Gene3D" id="3.20.20.80">
    <property type="entry name" value="Glycosidases"/>
    <property type="match status" value="1"/>
</dbReference>